<dbReference type="EMBL" id="JAPMOU010000015">
    <property type="protein sequence ID" value="MDE1462889.1"/>
    <property type="molecule type" value="Genomic_DNA"/>
</dbReference>
<keyword evidence="2" id="KW-1003">Cell membrane</keyword>
<proteinExistence type="predicted"/>
<evidence type="ECO:0000313" key="8">
    <source>
        <dbReference type="Proteomes" id="UP001528823"/>
    </source>
</evidence>
<keyword evidence="6" id="KW-0012">Acyltransferase</keyword>
<evidence type="ECO:0000256" key="2">
    <source>
        <dbReference type="ARBA" id="ARBA00022475"/>
    </source>
</evidence>
<protein>
    <recommendedName>
        <fullName evidence="9">Lipid A biosynthesis lauroyl acyltransferase</fullName>
    </recommendedName>
</protein>
<accession>A0ABT5U937</accession>
<dbReference type="PANTHER" id="PTHR30606">
    <property type="entry name" value="LIPID A BIOSYNTHESIS LAUROYL ACYLTRANSFERASE"/>
    <property type="match status" value="1"/>
</dbReference>
<dbReference type="Proteomes" id="UP001528823">
    <property type="component" value="Unassembled WGS sequence"/>
</dbReference>
<organism evidence="7 8">
    <name type="scientific">Spartinivicinus poritis</name>
    <dbReference type="NCBI Taxonomy" id="2994640"/>
    <lineage>
        <taxon>Bacteria</taxon>
        <taxon>Pseudomonadati</taxon>
        <taxon>Pseudomonadota</taxon>
        <taxon>Gammaproteobacteria</taxon>
        <taxon>Oceanospirillales</taxon>
        <taxon>Zooshikellaceae</taxon>
        <taxon>Spartinivicinus</taxon>
    </lineage>
</organism>
<evidence type="ECO:0000256" key="4">
    <source>
        <dbReference type="ARBA" id="ARBA00022679"/>
    </source>
</evidence>
<comment type="caution">
    <text evidence="7">The sequence shown here is derived from an EMBL/GenBank/DDBJ whole genome shotgun (WGS) entry which is preliminary data.</text>
</comment>
<sequence length="310" mass="35865">MRNWYTRLALLFLFISAYTLPHRWVISIAGWFGRQSTLFARADINNQHQNFRLLLKQESDIAYAHAVGFFENQYKLIACFFLCCRIGLKRWLNFVNKRITVTNVEPLRKLLAQSQNAILLPFHFGDFISLCSVVWPLLPPEYELVILRGAHTTGLNFNWINKLINTHQLNVSILSATDSQDLKQLLRKLRKQQVVVIIYGDLSGAFGTAQETRFFGKKARFAVGALKIAYQTQCPLLPIELQGNAFEPRKKPCLQIKSPFYVRKKPGVEGQQVYLNAVVRMLEQSIRARPSEWMNWQQVGTYFQPTKLVQ</sequence>
<dbReference type="Pfam" id="PF03279">
    <property type="entry name" value="Lip_A_acyltrans"/>
    <property type="match status" value="1"/>
</dbReference>
<evidence type="ECO:0000256" key="5">
    <source>
        <dbReference type="ARBA" id="ARBA00023136"/>
    </source>
</evidence>
<evidence type="ECO:0000256" key="3">
    <source>
        <dbReference type="ARBA" id="ARBA00022519"/>
    </source>
</evidence>
<keyword evidence="5" id="KW-0472">Membrane</keyword>
<dbReference type="PANTHER" id="PTHR30606:SF10">
    <property type="entry name" value="PHOSPHATIDYLINOSITOL MANNOSIDE ACYLTRANSFERASE"/>
    <property type="match status" value="1"/>
</dbReference>
<evidence type="ECO:0000256" key="1">
    <source>
        <dbReference type="ARBA" id="ARBA00004533"/>
    </source>
</evidence>
<name>A0ABT5U937_9GAMM</name>
<reference evidence="7 8" key="1">
    <citation type="submission" date="2022-11" db="EMBL/GenBank/DDBJ databases">
        <title>Spartinivicinus poritis sp. nov., isolated from scleractinian coral Porites lutea.</title>
        <authorList>
            <person name="Zhang G."/>
            <person name="Cai L."/>
            <person name="Wei Q."/>
        </authorList>
    </citation>
    <scope>NUCLEOTIDE SEQUENCE [LARGE SCALE GENOMIC DNA]</scope>
    <source>
        <strain evidence="7 8">A2-2</strain>
    </source>
</reference>
<gene>
    <name evidence="7" type="ORF">ORQ98_13015</name>
</gene>
<evidence type="ECO:0008006" key="9">
    <source>
        <dbReference type="Google" id="ProtNLM"/>
    </source>
</evidence>
<evidence type="ECO:0000313" key="7">
    <source>
        <dbReference type="EMBL" id="MDE1462889.1"/>
    </source>
</evidence>
<dbReference type="RefSeq" id="WP_274689239.1">
    <property type="nucleotide sequence ID" value="NZ_JAPMOU010000015.1"/>
</dbReference>
<dbReference type="InterPro" id="IPR004960">
    <property type="entry name" value="LipA_acyltrans"/>
</dbReference>
<keyword evidence="3" id="KW-0997">Cell inner membrane</keyword>
<evidence type="ECO:0000256" key="6">
    <source>
        <dbReference type="ARBA" id="ARBA00023315"/>
    </source>
</evidence>
<keyword evidence="8" id="KW-1185">Reference proteome</keyword>
<keyword evidence="4" id="KW-0808">Transferase</keyword>
<comment type="subcellular location">
    <subcellularLocation>
        <location evidence="1">Cell inner membrane</location>
    </subcellularLocation>
</comment>